<dbReference type="GO" id="GO:0015824">
    <property type="term" value="P:proline transport"/>
    <property type="evidence" value="ECO:0007669"/>
    <property type="project" value="UniProtKB-UniRule"/>
</dbReference>
<evidence type="ECO:0000256" key="7">
    <source>
        <dbReference type="ARBA" id="ARBA00022989"/>
    </source>
</evidence>
<keyword evidence="8 14" id="KW-0915">Sodium</keyword>
<dbReference type="PROSITE" id="PS00457">
    <property type="entry name" value="NA_SOLUT_SYMP_2"/>
    <property type="match status" value="1"/>
</dbReference>
<dbReference type="Pfam" id="PF00474">
    <property type="entry name" value="SSF"/>
    <property type="match status" value="1"/>
</dbReference>
<dbReference type="InterPro" id="IPR001734">
    <property type="entry name" value="Na/solute_symporter"/>
</dbReference>
<sequence length="493" mass="53807">MSDYTYQLLAIILYLIAMIAIGLYAYKRTTNLDDYMLGGRNLNATVSALSAGASDMSQWLLMGLPGAIYLSGLVEGWIAIGLLLGAWLNWIFVAPRLRVYTQVSNNSITIPSFFDNRLKDNSKVLRIVSGIIILVYFTFYVSSGMVAGGVFFESSFGYNYHTGLLVVAGVTIVYTFIGGFLAVSFTDVVQGTMMFLALVLVPIFGVFLTGGIGDTISTIQEFDPTLLSFFATATATGVISSLAWGLGYFGQPHIIVRFMAIQSVKETKKARRIGIGWMFLSLVGAAATALVGVAYFQQNPDITLTNHEAVFIQLGQIIFHPFIAGIMLAAVLAAIMSTVSSQLIVTSSALVEDIYKAVFKSDASDKQLVNLGRLAVLFVSAIAMIFAWQQNDTILDLVSFAWAGFGASFGPIILLTLYWRKITGIGAMWGMIVGAVTVFVWGTSKLSKYLYEIVPGFLLCLLVAVVVSLLTYKRNEAVEHEFNETLEIIKREK</sequence>
<evidence type="ECO:0000256" key="9">
    <source>
        <dbReference type="ARBA" id="ARBA00023065"/>
    </source>
</evidence>
<comment type="catalytic activity">
    <reaction evidence="12">
        <text>L-proline(in) + Na(+)(in) = L-proline(out) + Na(+)(out)</text>
        <dbReference type="Rhea" id="RHEA:28967"/>
        <dbReference type="ChEBI" id="CHEBI:29101"/>
        <dbReference type="ChEBI" id="CHEBI:60039"/>
    </reaction>
</comment>
<protein>
    <recommendedName>
        <fullName evidence="14">Sodium/proline symporter</fullName>
    </recommendedName>
    <alternativeName>
        <fullName evidence="14">Proline permease</fullName>
    </alternativeName>
</protein>
<feature type="transmembrane region" description="Helical" evidence="14">
    <location>
        <begin position="127"/>
        <end position="152"/>
    </location>
</feature>
<feature type="transmembrane region" description="Helical" evidence="14">
    <location>
        <begin position="368"/>
        <end position="388"/>
    </location>
</feature>
<dbReference type="InterPro" id="IPR011851">
    <property type="entry name" value="Na/Pro_symporter"/>
</dbReference>
<evidence type="ECO:0000313" key="15">
    <source>
        <dbReference type="EMBL" id="RHW29837.1"/>
    </source>
</evidence>
<evidence type="ECO:0000256" key="2">
    <source>
        <dbReference type="ARBA" id="ARBA00006434"/>
    </source>
</evidence>
<evidence type="ECO:0000256" key="11">
    <source>
        <dbReference type="ARBA" id="ARBA00023201"/>
    </source>
</evidence>
<dbReference type="GO" id="GO:0005886">
    <property type="term" value="C:plasma membrane"/>
    <property type="evidence" value="ECO:0007669"/>
    <property type="project" value="UniProtKB-SubCell"/>
</dbReference>
<feature type="transmembrane region" description="Helical" evidence="14">
    <location>
        <begin position="317"/>
        <end position="339"/>
    </location>
</feature>
<keyword evidence="9 14" id="KW-0406">Ion transport</keyword>
<evidence type="ECO:0000313" key="16">
    <source>
        <dbReference type="Proteomes" id="UP000285456"/>
    </source>
</evidence>
<dbReference type="NCBIfam" id="TIGR02121">
    <property type="entry name" value="Na_Pro_sym"/>
    <property type="match status" value="1"/>
</dbReference>
<feature type="transmembrane region" description="Helical" evidence="14">
    <location>
        <begin position="195"/>
        <end position="213"/>
    </location>
</feature>
<keyword evidence="3 14" id="KW-0813">Transport</keyword>
<dbReference type="GO" id="GO:0005298">
    <property type="term" value="F:proline:sodium symporter activity"/>
    <property type="evidence" value="ECO:0007669"/>
    <property type="project" value="UniProtKB-UniRule"/>
</dbReference>
<organism evidence="15 16">
    <name type="scientific">Oceanobacillus profundus</name>
    <dbReference type="NCBI Taxonomy" id="372463"/>
    <lineage>
        <taxon>Bacteria</taxon>
        <taxon>Bacillati</taxon>
        <taxon>Bacillota</taxon>
        <taxon>Bacilli</taxon>
        <taxon>Bacillales</taxon>
        <taxon>Bacillaceae</taxon>
        <taxon>Oceanobacillus</taxon>
    </lineage>
</organism>
<evidence type="ECO:0000256" key="6">
    <source>
        <dbReference type="ARBA" id="ARBA00022847"/>
    </source>
</evidence>
<dbReference type="CDD" id="cd11475">
    <property type="entry name" value="SLC5sbd_PutP"/>
    <property type="match status" value="1"/>
</dbReference>
<keyword evidence="14" id="KW-0029">Amino-acid transport</keyword>
<dbReference type="NCBIfam" id="TIGR00813">
    <property type="entry name" value="sss"/>
    <property type="match status" value="1"/>
</dbReference>
<dbReference type="OrthoDB" id="9810181at2"/>
<dbReference type="PROSITE" id="PS00456">
    <property type="entry name" value="NA_SOLUT_SYMP_1"/>
    <property type="match status" value="1"/>
</dbReference>
<keyword evidence="16" id="KW-1185">Reference proteome</keyword>
<accession>A0A417YBF0</accession>
<feature type="transmembrane region" description="Helical" evidence="14">
    <location>
        <begin position="426"/>
        <end position="443"/>
    </location>
</feature>
<evidence type="ECO:0000256" key="4">
    <source>
        <dbReference type="ARBA" id="ARBA00022475"/>
    </source>
</evidence>
<keyword evidence="5 14" id="KW-0812">Transmembrane</keyword>
<evidence type="ECO:0000256" key="8">
    <source>
        <dbReference type="ARBA" id="ARBA00023053"/>
    </source>
</evidence>
<feature type="transmembrane region" description="Helical" evidence="14">
    <location>
        <begin position="164"/>
        <end position="183"/>
    </location>
</feature>
<dbReference type="PANTHER" id="PTHR48086">
    <property type="entry name" value="SODIUM/PROLINE SYMPORTER-RELATED"/>
    <property type="match status" value="1"/>
</dbReference>
<dbReference type="InterPro" id="IPR038377">
    <property type="entry name" value="Na/Glc_symporter_sf"/>
</dbReference>
<dbReference type="PANTHER" id="PTHR48086:SF3">
    <property type="entry name" value="SODIUM_PROLINE SYMPORTER"/>
    <property type="match status" value="1"/>
</dbReference>
<feature type="transmembrane region" description="Helical" evidence="14">
    <location>
        <begin position="275"/>
        <end position="297"/>
    </location>
</feature>
<dbReference type="FunFam" id="1.20.1730.10:FF:000002">
    <property type="entry name" value="Sodium/proline symporter"/>
    <property type="match status" value="1"/>
</dbReference>
<feature type="transmembrane region" description="Helical" evidence="14">
    <location>
        <begin position="6"/>
        <end position="26"/>
    </location>
</feature>
<keyword evidence="11 14" id="KW-0739">Sodium transport</keyword>
<feature type="transmembrane region" description="Helical" evidence="14">
    <location>
        <begin position="449"/>
        <end position="472"/>
    </location>
</feature>
<comment type="similarity">
    <text evidence="2 13">Belongs to the sodium:solute symporter (SSF) (TC 2.A.21) family.</text>
</comment>
<dbReference type="InterPro" id="IPR018212">
    <property type="entry name" value="Na/solute_symporter_CS"/>
</dbReference>
<keyword evidence="4 14" id="KW-1003">Cell membrane</keyword>
<dbReference type="RefSeq" id="WP_095307418.1">
    <property type="nucleotide sequence ID" value="NZ_JAMAWL010000005.1"/>
</dbReference>
<feature type="transmembrane region" description="Helical" evidence="14">
    <location>
        <begin position="225"/>
        <end position="249"/>
    </location>
</feature>
<evidence type="ECO:0000256" key="10">
    <source>
        <dbReference type="ARBA" id="ARBA00023136"/>
    </source>
</evidence>
<evidence type="ECO:0000256" key="12">
    <source>
        <dbReference type="ARBA" id="ARBA00033708"/>
    </source>
</evidence>
<reference evidence="15 16" key="1">
    <citation type="journal article" date="2007" name="Int. J. Syst. Evol. Microbiol.">
        <title>Oceanobacillus profundus sp. nov., isolated from a deep-sea sediment core.</title>
        <authorList>
            <person name="Kim Y.G."/>
            <person name="Choi D.H."/>
            <person name="Hyun S."/>
            <person name="Cho B.C."/>
        </authorList>
    </citation>
    <scope>NUCLEOTIDE SEQUENCE [LARGE SCALE GENOMIC DNA]</scope>
    <source>
        <strain evidence="15 16">DSM 18246</strain>
    </source>
</reference>
<name>A0A417YBF0_9BACI</name>
<dbReference type="EMBL" id="QWEH01000019">
    <property type="protein sequence ID" value="RHW29837.1"/>
    <property type="molecule type" value="Genomic_DNA"/>
</dbReference>
<feature type="transmembrane region" description="Helical" evidence="14">
    <location>
        <begin position="76"/>
        <end position="94"/>
    </location>
</feature>
<comment type="function">
    <text evidence="14">Catalyzes the sodium-dependent uptake of extracellular L-proline.</text>
</comment>
<gene>
    <name evidence="15" type="primary">putP</name>
    <name evidence="15" type="ORF">D1B32_20215</name>
</gene>
<comment type="subcellular location">
    <subcellularLocation>
        <location evidence="1 14">Cell membrane</location>
        <topology evidence="1 14">Multi-pass membrane protein</topology>
    </subcellularLocation>
</comment>
<evidence type="ECO:0000256" key="1">
    <source>
        <dbReference type="ARBA" id="ARBA00004651"/>
    </source>
</evidence>
<evidence type="ECO:0000256" key="14">
    <source>
        <dbReference type="RuleBase" id="RU366012"/>
    </source>
</evidence>
<dbReference type="Proteomes" id="UP000285456">
    <property type="component" value="Unassembled WGS sequence"/>
</dbReference>
<dbReference type="GO" id="GO:0015193">
    <property type="term" value="F:L-proline transmembrane transporter activity"/>
    <property type="evidence" value="ECO:0007669"/>
    <property type="project" value="TreeGrafter"/>
</dbReference>
<dbReference type="PROSITE" id="PS50283">
    <property type="entry name" value="NA_SOLUT_SYMP_3"/>
    <property type="match status" value="1"/>
</dbReference>
<dbReference type="InterPro" id="IPR050277">
    <property type="entry name" value="Sodium:Solute_Symporter"/>
</dbReference>
<proteinExistence type="inferred from homology"/>
<keyword evidence="7 14" id="KW-1133">Transmembrane helix</keyword>
<dbReference type="GO" id="GO:0031402">
    <property type="term" value="F:sodium ion binding"/>
    <property type="evidence" value="ECO:0007669"/>
    <property type="project" value="UniProtKB-UniRule"/>
</dbReference>
<evidence type="ECO:0000256" key="5">
    <source>
        <dbReference type="ARBA" id="ARBA00022692"/>
    </source>
</evidence>
<comment type="caution">
    <text evidence="15">The sequence shown here is derived from an EMBL/GenBank/DDBJ whole genome shotgun (WGS) entry which is preliminary data.</text>
</comment>
<evidence type="ECO:0000256" key="13">
    <source>
        <dbReference type="RuleBase" id="RU362091"/>
    </source>
</evidence>
<feature type="transmembrane region" description="Helical" evidence="14">
    <location>
        <begin position="46"/>
        <end position="70"/>
    </location>
</feature>
<keyword evidence="10 14" id="KW-0472">Membrane</keyword>
<evidence type="ECO:0000256" key="3">
    <source>
        <dbReference type="ARBA" id="ARBA00022448"/>
    </source>
</evidence>
<keyword evidence="6 14" id="KW-0769">Symport</keyword>
<feature type="transmembrane region" description="Helical" evidence="14">
    <location>
        <begin position="400"/>
        <end position="419"/>
    </location>
</feature>
<dbReference type="AlphaFoldDB" id="A0A417YBF0"/>
<dbReference type="Gene3D" id="1.20.1730.10">
    <property type="entry name" value="Sodium/glucose cotransporter"/>
    <property type="match status" value="1"/>
</dbReference>